<dbReference type="KEGG" id="ncs:NCAS_0A07330"/>
<evidence type="ECO:0000256" key="7">
    <source>
        <dbReference type="PIRNR" id="PIRNR000090"/>
    </source>
</evidence>
<dbReference type="PANTHER" id="PTHR21294">
    <property type="entry name" value="ELECTRON TRANSFER FLAVOPROTEIN BETA-SUBUNIT"/>
    <property type="match status" value="1"/>
</dbReference>
<comment type="similarity">
    <text evidence="2 7">Belongs to the ETF beta-subunit/FixA family.</text>
</comment>
<accession>G0V743</accession>
<dbReference type="SUPFAM" id="SSF52402">
    <property type="entry name" value="Adenine nucleotide alpha hydrolases-like"/>
    <property type="match status" value="1"/>
</dbReference>
<feature type="domain" description="Electron transfer flavoprotein alpha/beta-subunit N-terminal" evidence="8">
    <location>
        <begin position="26"/>
        <end position="223"/>
    </location>
</feature>
<evidence type="ECO:0000313" key="9">
    <source>
        <dbReference type="EMBL" id="CCC67291.1"/>
    </source>
</evidence>
<dbReference type="PIRSF" id="PIRSF000090">
    <property type="entry name" value="Beta-ETF"/>
    <property type="match status" value="1"/>
</dbReference>
<keyword evidence="4 7" id="KW-0249">Electron transport</keyword>
<dbReference type="OMA" id="EINQPRI"/>
<keyword evidence="10" id="KW-1185">Reference proteome</keyword>
<evidence type="ECO:0000256" key="1">
    <source>
        <dbReference type="ARBA" id="ARBA00004305"/>
    </source>
</evidence>
<evidence type="ECO:0000259" key="8">
    <source>
        <dbReference type="SMART" id="SM00893"/>
    </source>
</evidence>
<dbReference type="PROSITE" id="PS01065">
    <property type="entry name" value="ETF_BETA"/>
    <property type="match status" value="1"/>
</dbReference>
<dbReference type="Gene3D" id="3.40.50.620">
    <property type="entry name" value="HUPs"/>
    <property type="match status" value="1"/>
</dbReference>
<dbReference type="Pfam" id="PF01012">
    <property type="entry name" value="ETF"/>
    <property type="match status" value="1"/>
</dbReference>
<dbReference type="GO" id="GO:0005759">
    <property type="term" value="C:mitochondrial matrix"/>
    <property type="evidence" value="ECO:0007669"/>
    <property type="project" value="UniProtKB-SubCell"/>
</dbReference>
<protein>
    <recommendedName>
        <fullName evidence="6 7">Probable electron transfer flavoprotein subunit beta</fullName>
    </recommendedName>
</protein>
<evidence type="ECO:0000256" key="2">
    <source>
        <dbReference type="ARBA" id="ARBA00007557"/>
    </source>
</evidence>
<dbReference type="FunCoup" id="G0V743">
    <property type="interactions" value="533"/>
</dbReference>
<dbReference type="OrthoDB" id="276685at2759"/>
<evidence type="ECO:0000256" key="6">
    <source>
        <dbReference type="ARBA" id="ARBA00070315"/>
    </source>
</evidence>
<dbReference type="RefSeq" id="XP_003673672.1">
    <property type="nucleotide sequence ID" value="XM_003673624.1"/>
</dbReference>
<dbReference type="SMART" id="SM00893">
    <property type="entry name" value="ETF"/>
    <property type="match status" value="1"/>
</dbReference>
<dbReference type="Proteomes" id="UP000001640">
    <property type="component" value="Chromosome 1"/>
</dbReference>
<keyword evidence="3 7" id="KW-0813">Transport</keyword>
<dbReference type="InterPro" id="IPR000049">
    <property type="entry name" value="ET-Flavoprotein_bsu_CS"/>
</dbReference>
<reference evidence="9 10" key="1">
    <citation type="journal article" date="2011" name="Proc. Natl. Acad. Sci. U.S.A.">
        <title>Evolutionary erosion of yeast sex chromosomes by mating-type switching accidents.</title>
        <authorList>
            <person name="Gordon J.L."/>
            <person name="Armisen D."/>
            <person name="Proux-Wera E."/>
            <person name="Oheigeartaigh S.S."/>
            <person name="Byrne K.P."/>
            <person name="Wolfe K.H."/>
        </authorList>
    </citation>
    <scope>NUCLEOTIDE SEQUENCE [LARGE SCALE GENOMIC DNA]</scope>
    <source>
        <strain evidence="10">ATCC 76901 / BCRC 22586 / CBS 4309 / NBRC 1992 / NRRL Y-12630</strain>
    </source>
</reference>
<dbReference type="GO" id="GO:0009063">
    <property type="term" value="P:amino acid catabolic process"/>
    <property type="evidence" value="ECO:0007669"/>
    <property type="project" value="TreeGrafter"/>
</dbReference>
<evidence type="ECO:0000256" key="5">
    <source>
        <dbReference type="ARBA" id="ARBA00025416"/>
    </source>
</evidence>
<dbReference type="InParanoid" id="G0V743"/>
<dbReference type="FunFam" id="3.40.50.620:FF:000011">
    <property type="entry name" value="Electron transfer flavoprotein subunit beta"/>
    <property type="match status" value="1"/>
</dbReference>
<dbReference type="GeneID" id="96900770"/>
<dbReference type="GO" id="GO:0033539">
    <property type="term" value="P:fatty acid beta-oxidation using acyl-CoA dehydrogenase"/>
    <property type="evidence" value="ECO:0007669"/>
    <property type="project" value="TreeGrafter"/>
</dbReference>
<dbReference type="InterPro" id="IPR012255">
    <property type="entry name" value="ETF_b"/>
</dbReference>
<comment type="function">
    <text evidence="5 7">The electron transfer flavoprotein serves as a specific electron acceptor for several dehydrogenases, including five acyl-CoA dehydrogenases, glutaryl-CoA and sarcosine dehydrogenase. It transfers the electrons to the main mitochondrial respiratory chain via ETF-ubiquinone oxidoreductase (ETF dehydrogenase).</text>
</comment>
<dbReference type="InterPro" id="IPR014730">
    <property type="entry name" value="ETF_a/b_N"/>
</dbReference>
<dbReference type="STRING" id="1064592.G0V743"/>
<dbReference type="PANTHER" id="PTHR21294:SF8">
    <property type="entry name" value="ELECTRON TRANSFER FLAVOPROTEIN SUBUNIT BETA"/>
    <property type="match status" value="1"/>
</dbReference>
<keyword evidence="7" id="KW-0496">Mitochondrion</keyword>
<evidence type="ECO:0000256" key="4">
    <source>
        <dbReference type="ARBA" id="ARBA00022982"/>
    </source>
</evidence>
<dbReference type="eggNOG" id="KOG3180">
    <property type="taxonomic scope" value="Eukaryota"/>
</dbReference>
<comment type="subunit">
    <text evidence="7">Heterodimer of an alpha and a beta subunit.</text>
</comment>
<reference key="2">
    <citation type="submission" date="2011-08" db="EMBL/GenBank/DDBJ databases">
        <title>Genome sequence of Naumovozyma castellii.</title>
        <authorList>
            <person name="Gordon J.L."/>
            <person name="Armisen D."/>
            <person name="Proux-Wera E."/>
            <person name="OhEigeartaigh S.S."/>
            <person name="Byrne K.P."/>
            <person name="Wolfe K.H."/>
        </authorList>
    </citation>
    <scope>NUCLEOTIDE SEQUENCE</scope>
    <source>
        <strain>Type strain:CBS 4309</strain>
    </source>
</reference>
<dbReference type="InterPro" id="IPR033948">
    <property type="entry name" value="ETF_beta_N"/>
</dbReference>
<sequence length="262" mass="29043">MSRQLRILVPVKRVLDSQLKPRLLSSTQIDTANLKFSINPFDDIAIEESLLLKKRHPDLQVSTHAITIGPSKSQDILRNCLAKGIDKATLISNEDKGGDGVTLEPLKVAHVLKEVVSKGEVDLIIMGKQAIDDDFNMTGQMIAGLLNWSQATNVTKLEIVDGTHVRVVREVDGGKETLLAKLPLVITTDLGLNTPRYVKLQSLMKAKKKPIEKLDLINDFPQVDLQPRLKIVEVEEPETKKQGVILNSVDELIAKLKESKLV</sequence>
<dbReference type="GO" id="GO:0009055">
    <property type="term" value="F:electron transfer activity"/>
    <property type="evidence" value="ECO:0007669"/>
    <property type="project" value="InterPro"/>
</dbReference>
<comment type="cofactor">
    <cofactor evidence="7">
        <name>FAD</name>
        <dbReference type="ChEBI" id="CHEBI:57692"/>
    </cofactor>
    <text evidence="7">Binds 1 FAD per dimer.</text>
</comment>
<comment type="cofactor">
    <cofactor evidence="7">
        <name>AMP</name>
        <dbReference type="ChEBI" id="CHEBI:456215"/>
    </cofactor>
    <text evidence="7">Binds 1 AMP per subunit.</text>
</comment>
<evidence type="ECO:0000313" key="10">
    <source>
        <dbReference type="Proteomes" id="UP000001640"/>
    </source>
</evidence>
<proteinExistence type="inferred from homology"/>
<organism evidence="9 10">
    <name type="scientific">Naumovozyma castellii</name>
    <name type="common">Yeast</name>
    <name type="synonym">Saccharomyces castellii</name>
    <dbReference type="NCBI Taxonomy" id="27288"/>
    <lineage>
        <taxon>Eukaryota</taxon>
        <taxon>Fungi</taxon>
        <taxon>Dikarya</taxon>
        <taxon>Ascomycota</taxon>
        <taxon>Saccharomycotina</taxon>
        <taxon>Saccharomycetes</taxon>
        <taxon>Saccharomycetales</taxon>
        <taxon>Saccharomycetaceae</taxon>
        <taxon>Naumovozyma</taxon>
    </lineage>
</organism>
<evidence type="ECO:0000256" key="3">
    <source>
        <dbReference type="ARBA" id="ARBA00022448"/>
    </source>
</evidence>
<dbReference type="EMBL" id="HE576752">
    <property type="protein sequence ID" value="CCC67291.1"/>
    <property type="molecule type" value="Genomic_DNA"/>
</dbReference>
<name>G0V743_NAUCA</name>
<dbReference type="AlphaFoldDB" id="G0V743"/>
<comment type="subcellular location">
    <subcellularLocation>
        <location evidence="1 7">Mitochondrion matrix</location>
    </subcellularLocation>
</comment>
<gene>
    <name evidence="9" type="primary">NCAS0A07330</name>
    <name evidence="9" type="ordered locus">NCAS_0A07330</name>
</gene>
<dbReference type="InterPro" id="IPR014729">
    <property type="entry name" value="Rossmann-like_a/b/a_fold"/>
</dbReference>
<dbReference type="HOGENOM" id="CLU_060196_0_1_1"/>
<dbReference type="CDD" id="cd01714">
    <property type="entry name" value="ETF_beta"/>
    <property type="match status" value="1"/>
</dbReference>